<dbReference type="AlphaFoldDB" id="A0A3S0R7X1"/>
<evidence type="ECO:0000313" key="2">
    <source>
        <dbReference type="Proteomes" id="UP000287910"/>
    </source>
</evidence>
<dbReference type="RefSeq" id="WP_126657828.1">
    <property type="nucleotide sequence ID" value="NZ_RYYR01000004.1"/>
</dbReference>
<dbReference type="EMBL" id="RYYR01000004">
    <property type="protein sequence ID" value="RUL55588.1"/>
    <property type="molecule type" value="Genomic_DNA"/>
</dbReference>
<gene>
    <name evidence="1" type="ORF">EK386_04490</name>
</gene>
<keyword evidence="2" id="KW-1185">Reference proteome</keyword>
<accession>A0A3S0R7X1</accession>
<evidence type="ECO:0000313" key="1">
    <source>
        <dbReference type="EMBL" id="RUL55588.1"/>
    </source>
</evidence>
<name>A0A3S0R7X1_9BACI</name>
<dbReference type="Proteomes" id="UP000287910">
    <property type="component" value="Unassembled WGS sequence"/>
</dbReference>
<reference evidence="1 2" key="1">
    <citation type="submission" date="2018-12" db="EMBL/GenBank/DDBJ databases">
        <title>Lysinibacillus antri sp. nov., isolated from a cave soil.</title>
        <authorList>
            <person name="Narsing Rao M.P."/>
            <person name="Zhang H."/>
            <person name="Dong Z.-Y."/>
            <person name="Niu X.-K."/>
            <person name="Zhang K."/>
            <person name="Fang B.-Z."/>
            <person name="Kang Y.-Q."/>
            <person name="Xiao M."/>
            <person name="Li W.-J."/>
        </authorList>
    </citation>
    <scope>NUCLEOTIDE SEQUENCE [LARGE SCALE GENOMIC DNA]</scope>
    <source>
        <strain evidence="1 2">SYSU K30002</strain>
    </source>
</reference>
<organism evidence="1 2">
    <name type="scientific">Lysinibacillus antri</name>
    <dbReference type="NCBI Taxonomy" id="2498145"/>
    <lineage>
        <taxon>Bacteria</taxon>
        <taxon>Bacillati</taxon>
        <taxon>Bacillota</taxon>
        <taxon>Bacilli</taxon>
        <taxon>Bacillales</taxon>
        <taxon>Bacillaceae</taxon>
        <taxon>Lysinibacillus</taxon>
    </lineage>
</organism>
<comment type="caution">
    <text evidence="1">The sequence shown here is derived from an EMBL/GenBank/DDBJ whole genome shotgun (WGS) entry which is preliminary data.</text>
</comment>
<proteinExistence type="predicted"/>
<sequence length="283" mass="32153">MRRCKTCHNRKCTCHKLNDASHHISNNQPPIKPVDLFGSPFNCKKQKKTPRFTSPNSPLSADELNELQACIEEVNDLLRSLGSESNPNNTRQLQLHFFNLRGEIVKAQILTTPVEDEGDTDEGEEEQERIDMDGSDCHGKILNKIGKLATAGRDFIQMNEVGSATFILYEHLLSVTRENKCEYDKAIVPEFHDASQEMRRELAFNFGEFVTKDTELLNLFFGIPLYLHLKKYLGKDVKVKVAEGCIFGTLIATNANKINLVNNTGEIEFSLKDIYYIEVINIK</sequence>
<protein>
    <submittedName>
        <fullName evidence="1">Uncharacterized protein</fullName>
    </submittedName>
</protein>